<dbReference type="EMBL" id="CAMPGE010010274">
    <property type="protein sequence ID" value="CAI2369123.1"/>
    <property type="molecule type" value="Genomic_DNA"/>
</dbReference>
<sequence length="194" mass="22372">MSEYQEIIDFLNGEFQGYGDVVMHPDNEPTQIKESFEDYRNRYFREHIHMGKSSEIKIIEDNIEINAFADFVNGIMITISKTITLENLESKEKLIESIEAFGAHFPDILILPHFSLKKGGQDLVKVIEMFSPGINFPSNDENQQDFYETLKSALPKIQQKSTNTIESILRTLQVYSEEDSNDFFTASKIFSLLK</sequence>
<protein>
    <submittedName>
        <fullName evidence="1">Uncharacterized protein</fullName>
    </submittedName>
</protein>
<comment type="caution">
    <text evidence="1">The sequence shown here is derived from an EMBL/GenBank/DDBJ whole genome shotgun (WGS) entry which is preliminary data.</text>
</comment>
<keyword evidence="2" id="KW-1185">Reference proteome</keyword>
<evidence type="ECO:0000313" key="2">
    <source>
        <dbReference type="Proteomes" id="UP001295684"/>
    </source>
</evidence>
<accession>A0AAD1UKU5</accession>
<dbReference type="AlphaFoldDB" id="A0AAD1UKU5"/>
<organism evidence="1 2">
    <name type="scientific">Euplotes crassus</name>
    <dbReference type="NCBI Taxonomy" id="5936"/>
    <lineage>
        <taxon>Eukaryota</taxon>
        <taxon>Sar</taxon>
        <taxon>Alveolata</taxon>
        <taxon>Ciliophora</taxon>
        <taxon>Intramacronucleata</taxon>
        <taxon>Spirotrichea</taxon>
        <taxon>Hypotrichia</taxon>
        <taxon>Euplotida</taxon>
        <taxon>Euplotidae</taxon>
        <taxon>Moneuplotes</taxon>
    </lineage>
</organism>
<gene>
    <name evidence="1" type="ORF">ECRASSUSDP1_LOCUS10421</name>
</gene>
<dbReference type="Proteomes" id="UP001295684">
    <property type="component" value="Unassembled WGS sequence"/>
</dbReference>
<reference evidence="1" key="1">
    <citation type="submission" date="2023-07" db="EMBL/GenBank/DDBJ databases">
        <authorList>
            <consortium name="AG Swart"/>
            <person name="Singh M."/>
            <person name="Singh A."/>
            <person name="Seah K."/>
            <person name="Emmerich C."/>
        </authorList>
    </citation>
    <scope>NUCLEOTIDE SEQUENCE</scope>
    <source>
        <strain evidence="1">DP1</strain>
    </source>
</reference>
<proteinExistence type="predicted"/>
<evidence type="ECO:0000313" key="1">
    <source>
        <dbReference type="EMBL" id="CAI2369123.1"/>
    </source>
</evidence>
<name>A0AAD1UKU5_EUPCR</name>